<evidence type="ECO:0000256" key="1">
    <source>
        <dbReference type="SAM" id="MobiDB-lite"/>
    </source>
</evidence>
<reference evidence="3" key="1">
    <citation type="submission" date="2023-08" db="EMBL/GenBank/DDBJ databases">
        <title>Draft sequence of the Babesia gibsoni genome.</title>
        <authorList>
            <person name="Yamagishi J.Y."/>
            <person name="Xuan X.X."/>
        </authorList>
    </citation>
    <scope>NUCLEOTIDE SEQUENCE</scope>
    <source>
        <strain evidence="3">Azabu</strain>
    </source>
</reference>
<feature type="region of interest" description="Disordered" evidence="1">
    <location>
        <begin position="338"/>
        <end position="451"/>
    </location>
</feature>
<keyword evidence="2" id="KW-0472">Membrane</keyword>
<feature type="compositionally biased region" description="Basic and acidic residues" evidence="1">
    <location>
        <begin position="420"/>
        <end position="436"/>
    </location>
</feature>
<proteinExistence type="predicted"/>
<organism evidence="3 4">
    <name type="scientific">Babesia gibsoni</name>
    <dbReference type="NCBI Taxonomy" id="33632"/>
    <lineage>
        <taxon>Eukaryota</taxon>
        <taxon>Sar</taxon>
        <taxon>Alveolata</taxon>
        <taxon>Apicomplexa</taxon>
        <taxon>Aconoidasida</taxon>
        <taxon>Piroplasmida</taxon>
        <taxon>Babesiidae</taxon>
        <taxon>Babesia</taxon>
    </lineage>
</organism>
<evidence type="ECO:0000313" key="3">
    <source>
        <dbReference type="EMBL" id="KAK1442930.1"/>
    </source>
</evidence>
<accession>A0AAD8LSF0</accession>
<protein>
    <submittedName>
        <fullName evidence="3">Uncharacterized protein</fullName>
    </submittedName>
</protein>
<evidence type="ECO:0000256" key="2">
    <source>
        <dbReference type="SAM" id="Phobius"/>
    </source>
</evidence>
<dbReference type="PROSITE" id="PS51257">
    <property type="entry name" value="PROKAR_LIPOPROTEIN"/>
    <property type="match status" value="1"/>
</dbReference>
<feature type="compositionally biased region" description="Basic and acidic residues" evidence="1">
    <location>
        <begin position="355"/>
        <end position="377"/>
    </location>
</feature>
<evidence type="ECO:0000313" key="4">
    <source>
        <dbReference type="Proteomes" id="UP001230268"/>
    </source>
</evidence>
<name>A0AAD8LSF0_BABGI</name>
<dbReference type="Proteomes" id="UP001230268">
    <property type="component" value="Unassembled WGS sequence"/>
</dbReference>
<keyword evidence="4" id="KW-1185">Reference proteome</keyword>
<dbReference type="AlphaFoldDB" id="A0AAD8LSF0"/>
<keyword evidence="2" id="KW-0812">Transmembrane</keyword>
<gene>
    <name evidence="3" type="ORF">BgAZ_304480</name>
</gene>
<comment type="caution">
    <text evidence="3">The sequence shown here is derived from an EMBL/GenBank/DDBJ whole genome shotgun (WGS) entry which is preliminary data.</text>
</comment>
<feature type="transmembrane region" description="Helical" evidence="2">
    <location>
        <begin position="12"/>
        <end position="30"/>
    </location>
</feature>
<keyword evidence="2" id="KW-1133">Transmembrane helix</keyword>
<dbReference type="EMBL" id="JAVEPI010000003">
    <property type="protein sequence ID" value="KAK1442930.1"/>
    <property type="molecule type" value="Genomic_DNA"/>
</dbReference>
<feature type="compositionally biased region" description="Basic and acidic residues" evidence="1">
    <location>
        <begin position="390"/>
        <end position="403"/>
    </location>
</feature>
<sequence>MNKDTQYLRSELVVLGLVLVSACLLSSIDWRGRRWFSWFKYSKGSIDNIYQLVAILQKNSRALFLIFNDLASAIHSVRLSHGEDARLTKEAIRTLLHQDWVQSRLKEVQDNVLQEFNIDQEILNEAITRYHNDDQVRMYTNGVELMYNIVIDGGYPHCPGVEVCEAVTKQFALAINQKVIEAKRNYLEANVHNHISTDSVEVNVVFQEMQQFGYTDPIRAYIAFKNTENIYQYDFEFLKSRQQLYEHVPKPEQTINLGPDIPFITREELKAMLDTMESDSTMFLLILENNNNLEEFVSTIKKMAKAVEKSSIAWMLRYDIAEYKCRSYPAAIRFLGGKQEGNKPKATPRKPAPVPEKKPKDAAEPVVEKAPDAKAEVQEAPAPKPAPPAPEEKVEPPKQEPVKAADTAQSQAEKPGTGDVAKRPRDETQPEAKEVAKAQPPVKQPRTDDMKKRVEGVFGAVTDTLKDLSKRGTDLYNKVFTTLAALVPKKK</sequence>